<dbReference type="PATRIC" id="fig|50340.43.peg.2983"/>
<evidence type="ECO:0000313" key="1">
    <source>
        <dbReference type="EMBL" id="KPA88223.1"/>
    </source>
</evidence>
<sequence>MTMIDSERLKPYLAARDSARAAWRLTVASLSKTQPQALEEGFKAVKIAERAYFRCCEDLCDVVRSEMDRVEEVAALEAGHRDGGQDDL</sequence>
<dbReference type="RefSeq" id="WP_054060819.1">
    <property type="nucleotide sequence ID" value="NZ_JAQMZR010000020.1"/>
</dbReference>
<dbReference type="Proteomes" id="UP000037931">
    <property type="component" value="Unassembled WGS sequence"/>
</dbReference>
<keyword evidence="2" id="KW-1185">Reference proteome</keyword>
<accession>A0A0N0VIT4</accession>
<evidence type="ECO:0000313" key="2">
    <source>
        <dbReference type="Proteomes" id="UP000037931"/>
    </source>
</evidence>
<dbReference type="EMBL" id="JSYZ01000022">
    <property type="protein sequence ID" value="KPA88223.1"/>
    <property type="molecule type" value="Genomic_DNA"/>
</dbReference>
<name>A0A0N0VIT4_9PSED</name>
<reference evidence="1 2" key="1">
    <citation type="journal article" date="2015" name="PLoS ONE">
        <title>Rice-Infecting Pseudomonas Genomes Are Highly Accessorized and Harbor Multiple Putative Virulence Mechanisms to Cause Sheath Brown Rot.</title>
        <authorList>
            <person name="Quibod I.L."/>
            <person name="Grande G."/>
            <person name="Oreiro E.G."/>
            <person name="Borja F.N."/>
            <person name="Dossa G.S."/>
            <person name="Mauleon R."/>
            <person name="Cruz C.V."/>
            <person name="Oliva R."/>
        </authorList>
    </citation>
    <scope>NUCLEOTIDE SEQUENCE [LARGE SCALE GENOMIC DNA]</scope>
    <source>
        <strain evidence="1 2">IRRI 6609</strain>
    </source>
</reference>
<protein>
    <submittedName>
        <fullName evidence="1">Uncharacterized protein</fullName>
    </submittedName>
</protein>
<dbReference type="AlphaFoldDB" id="A0A0N0VIT4"/>
<comment type="caution">
    <text evidence="1">The sequence shown here is derived from an EMBL/GenBank/DDBJ whole genome shotgun (WGS) entry which is preliminary data.</text>
</comment>
<proteinExistence type="predicted"/>
<organism evidence="1 2">
    <name type="scientific">Pseudomonas asplenii</name>
    <dbReference type="NCBI Taxonomy" id="53407"/>
    <lineage>
        <taxon>Bacteria</taxon>
        <taxon>Pseudomonadati</taxon>
        <taxon>Pseudomonadota</taxon>
        <taxon>Gammaproteobacteria</taxon>
        <taxon>Pseudomonadales</taxon>
        <taxon>Pseudomonadaceae</taxon>
        <taxon>Pseudomonas</taxon>
    </lineage>
</organism>
<gene>
    <name evidence="1" type="ORF">PF66_05275</name>
</gene>
<dbReference type="OrthoDB" id="6992787at2"/>